<dbReference type="EMBL" id="CM042011">
    <property type="protein sequence ID" value="KAI3768307.1"/>
    <property type="molecule type" value="Genomic_DNA"/>
</dbReference>
<dbReference type="Proteomes" id="UP001055811">
    <property type="component" value="Linkage Group LG03"/>
</dbReference>
<reference evidence="2" key="1">
    <citation type="journal article" date="2022" name="Mol. Ecol. Resour.">
        <title>The genomes of chicory, endive, great burdock and yacon provide insights into Asteraceae palaeo-polyploidization history and plant inulin production.</title>
        <authorList>
            <person name="Fan W."/>
            <person name="Wang S."/>
            <person name="Wang H."/>
            <person name="Wang A."/>
            <person name="Jiang F."/>
            <person name="Liu H."/>
            <person name="Zhao H."/>
            <person name="Xu D."/>
            <person name="Zhang Y."/>
        </authorList>
    </citation>
    <scope>NUCLEOTIDE SEQUENCE [LARGE SCALE GENOMIC DNA]</scope>
    <source>
        <strain evidence="2">cv. Punajuju</strain>
    </source>
</reference>
<reference evidence="1 2" key="2">
    <citation type="journal article" date="2022" name="Mol. Ecol. Resour.">
        <title>The genomes of chicory, endive, great burdock and yacon provide insights into Asteraceae paleo-polyploidization history and plant inulin production.</title>
        <authorList>
            <person name="Fan W."/>
            <person name="Wang S."/>
            <person name="Wang H."/>
            <person name="Wang A."/>
            <person name="Jiang F."/>
            <person name="Liu H."/>
            <person name="Zhao H."/>
            <person name="Xu D."/>
            <person name="Zhang Y."/>
        </authorList>
    </citation>
    <scope>NUCLEOTIDE SEQUENCE [LARGE SCALE GENOMIC DNA]</scope>
    <source>
        <strain evidence="2">cv. Punajuju</strain>
        <tissue evidence="1">Leaves</tissue>
    </source>
</reference>
<organism evidence="1 2">
    <name type="scientific">Cichorium intybus</name>
    <name type="common">Chicory</name>
    <dbReference type="NCBI Taxonomy" id="13427"/>
    <lineage>
        <taxon>Eukaryota</taxon>
        <taxon>Viridiplantae</taxon>
        <taxon>Streptophyta</taxon>
        <taxon>Embryophyta</taxon>
        <taxon>Tracheophyta</taxon>
        <taxon>Spermatophyta</taxon>
        <taxon>Magnoliopsida</taxon>
        <taxon>eudicotyledons</taxon>
        <taxon>Gunneridae</taxon>
        <taxon>Pentapetalae</taxon>
        <taxon>asterids</taxon>
        <taxon>campanulids</taxon>
        <taxon>Asterales</taxon>
        <taxon>Asteraceae</taxon>
        <taxon>Cichorioideae</taxon>
        <taxon>Cichorieae</taxon>
        <taxon>Cichoriinae</taxon>
        <taxon>Cichorium</taxon>
    </lineage>
</organism>
<protein>
    <submittedName>
        <fullName evidence="1">Uncharacterized protein</fullName>
    </submittedName>
</protein>
<evidence type="ECO:0000313" key="2">
    <source>
        <dbReference type="Proteomes" id="UP001055811"/>
    </source>
</evidence>
<accession>A0ACB9FB73</accession>
<evidence type="ECO:0000313" key="1">
    <source>
        <dbReference type="EMBL" id="KAI3768307.1"/>
    </source>
</evidence>
<keyword evidence="2" id="KW-1185">Reference proteome</keyword>
<sequence length="179" mass="20652">MHAKWSRPRVLVKLRGLVVNTIAWNRQQITEASTREVILGTDNGQLHEIAVDEKDKREKYVKFLFQLSELPQAFEGFLMEGGLTKSATMRQPAASIKANLIRFVTMEESFLLENRATLRAMAEIGGIIFYFYLCDRTHIIPESTKTIFASYVEHAVHFMELPGEIRNRQDMFLIYPSIL</sequence>
<gene>
    <name evidence="1" type="ORF">L2E82_18875</name>
</gene>
<comment type="caution">
    <text evidence="1">The sequence shown here is derived from an EMBL/GenBank/DDBJ whole genome shotgun (WGS) entry which is preliminary data.</text>
</comment>
<proteinExistence type="predicted"/>
<name>A0ACB9FB73_CICIN</name>